<gene>
    <name evidence="2" type="ORF">BOTCAL_0050g00060</name>
</gene>
<dbReference type="AlphaFoldDB" id="A0A4Y8DAZ4"/>
<feature type="region of interest" description="Disordered" evidence="1">
    <location>
        <begin position="1"/>
        <end position="20"/>
    </location>
</feature>
<organism evidence="2 3">
    <name type="scientific">Botryotinia calthae</name>
    <dbReference type="NCBI Taxonomy" id="38488"/>
    <lineage>
        <taxon>Eukaryota</taxon>
        <taxon>Fungi</taxon>
        <taxon>Dikarya</taxon>
        <taxon>Ascomycota</taxon>
        <taxon>Pezizomycotina</taxon>
        <taxon>Leotiomycetes</taxon>
        <taxon>Helotiales</taxon>
        <taxon>Sclerotiniaceae</taxon>
        <taxon>Botryotinia</taxon>
    </lineage>
</organism>
<dbReference type="Proteomes" id="UP000297299">
    <property type="component" value="Unassembled WGS sequence"/>
</dbReference>
<dbReference type="EMBL" id="PHWZ01000050">
    <property type="protein sequence ID" value="TEY78275.1"/>
    <property type="molecule type" value="Genomic_DNA"/>
</dbReference>
<evidence type="ECO:0000313" key="3">
    <source>
        <dbReference type="Proteomes" id="UP000297299"/>
    </source>
</evidence>
<reference evidence="2 3" key="1">
    <citation type="submission" date="2017-11" db="EMBL/GenBank/DDBJ databases">
        <title>Comparative genomics of Botrytis spp.</title>
        <authorList>
            <person name="Valero-Jimenez C.A."/>
            <person name="Tapia P."/>
            <person name="Veloso J."/>
            <person name="Silva-Moreno E."/>
            <person name="Staats M."/>
            <person name="Valdes J.H."/>
            <person name="Van Kan J.A.L."/>
        </authorList>
    </citation>
    <scope>NUCLEOTIDE SEQUENCE [LARGE SCALE GENOMIC DNA]</scope>
    <source>
        <strain evidence="2 3">MUCL2830</strain>
    </source>
</reference>
<name>A0A4Y8DAZ4_9HELO</name>
<sequence length="73" mass="8191">MPALGRESLRGPDNKRGNLPFSEAELNADYLTALRKITELPYHLELGTMVSSNYISMKSVWVIERVLGIVLES</sequence>
<protein>
    <submittedName>
        <fullName evidence="2">Uncharacterized protein</fullName>
    </submittedName>
</protein>
<keyword evidence="3" id="KW-1185">Reference proteome</keyword>
<feature type="compositionally biased region" description="Basic and acidic residues" evidence="1">
    <location>
        <begin position="7"/>
        <end position="16"/>
    </location>
</feature>
<comment type="caution">
    <text evidence="2">The sequence shown here is derived from an EMBL/GenBank/DDBJ whole genome shotgun (WGS) entry which is preliminary data.</text>
</comment>
<evidence type="ECO:0000313" key="2">
    <source>
        <dbReference type="EMBL" id="TEY78275.1"/>
    </source>
</evidence>
<evidence type="ECO:0000256" key="1">
    <source>
        <dbReference type="SAM" id="MobiDB-lite"/>
    </source>
</evidence>
<accession>A0A4Y8DAZ4</accession>
<proteinExistence type="predicted"/>